<name>A0A6A6GYY3_VIRVR</name>
<dbReference type="Gene3D" id="2.80.10.50">
    <property type="match status" value="1"/>
</dbReference>
<feature type="compositionally biased region" description="Low complexity" evidence="1">
    <location>
        <begin position="167"/>
        <end position="176"/>
    </location>
</feature>
<evidence type="ECO:0000313" key="4">
    <source>
        <dbReference type="Proteomes" id="UP000800092"/>
    </source>
</evidence>
<keyword evidence="4" id="KW-1185">Reference proteome</keyword>
<evidence type="ECO:0000313" key="3">
    <source>
        <dbReference type="EMBL" id="KAF2230801.1"/>
    </source>
</evidence>
<feature type="region of interest" description="Disordered" evidence="1">
    <location>
        <begin position="167"/>
        <end position="205"/>
    </location>
</feature>
<dbReference type="AlphaFoldDB" id="A0A6A6GYY3"/>
<protein>
    <recommendedName>
        <fullName evidence="5">Ricin B lectin domain-containing protein</fullName>
    </recommendedName>
</protein>
<sequence length="314" mass="34038">MVQFDSNIWYQITEARVGFGSGLASWSQNKTGFQAWNITNEAQYWQILAYSDESSTYAFRSRTSGPSIALATVYDSDEVDPSYTQPRTVPLNPDDDSQKWTFGNWSDGSNTLFIVNVANGSAYHLDVHPGNPVFMSSQTAAQPNDPGQHWEIQTIAPINDVEWSTTLSSTPTMRTTASASNTGAAMASTVTPSASGSGVTAAPNTEASNASSAVGTASSSHLSTGAAVGIGVGVGAVVVILLAVGLYLFFRRRTRRIKKQPLQISAPIRSSEFGRSSWRPVHEVSSEQEKVELPNNEWKPVELPTSYYQKREND</sequence>
<feature type="compositionally biased region" description="Basic and acidic residues" evidence="1">
    <location>
        <begin position="280"/>
        <end position="292"/>
    </location>
</feature>
<evidence type="ECO:0008006" key="5">
    <source>
        <dbReference type="Google" id="ProtNLM"/>
    </source>
</evidence>
<keyword evidence="2" id="KW-0472">Membrane</keyword>
<dbReference type="EMBL" id="ML991835">
    <property type="protein sequence ID" value="KAF2230801.1"/>
    <property type="molecule type" value="Genomic_DNA"/>
</dbReference>
<dbReference type="InterPro" id="IPR035992">
    <property type="entry name" value="Ricin_B-like_lectins"/>
</dbReference>
<gene>
    <name evidence="3" type="ORF">EV356DRAFT_536031</name>
</gene>
<organism evidence="3 4">
    <name type="scientific">Viridothelium virens</name>
    <name type="common">Speckled blister lichen</name>
    <name type="synonym">Trypethelium virens</name>
    <dbReference type="NCBI Taxonomy" id="1048519"/>
    <lineage>
        <taxon>Eukaryota</taxon>
        <taxon>Fungi</taxon>
        <taxon>Dikarya</taxon>
        <taxon>Ascomycota</taxon>
        <taxon>Pezizomycotina</taxon>
        <taxon>Dothideomycetes</taxon>
        <taxon>Dothideomycetes incertae sedis</taxon>
        <taxon>Trypetheliales</taxon>
        <taxon>Trypetheliaceae</taxon>
        <taxon>Viridothelium</taxon>
    </lineage>
</organism>
<feature type="transmembrane region" description="Helical" evidence="2">
    <location>
        <begin position="226"/>
        <end position="250"/>
    </location>
</feature>
<feature type="compositionally biased region" description="Polar residues" evidence="1">
    <location>
        <begin position="177"/>
        <end position="205"/>
    </location>
</feature>
<dbReference type="Proteomes" id="UP000800092">
    <property type="component" value="Unassembled WGS sequence"/>
</dbReference>
<proteinExistence type="predicted"/>
<keyword evidence="2" id="KW-0812">Transmembrane</keyword>
<accession>A0A6A6GYY3</accession>
<keyword evidence="2" id="KW-1133">Transmembrane helix</keyword>
<evidence type="ECO:0000256" key="2">
    <source>
        <dbReference type="SAM" id="Phobius"/>
    </source>
</evidence>
<dbReference type="OrthoDB" id="4158815at2759"/>
<feature type="region of interest" description="Disordered" evidence="1">
    <location>
        <begin position="273"/>
        <end position="296"/>
    </location>
</feature>
<evidence type="ECO:0000256" key="1">
    <source>
        <dbReference type="SAM" id="MobiDB-lite"/>
    </source>
</evidence>
<dbReference type="SUPFAM" id="SSF50370">
    <property type="entry name" value="Ricin B-like lectins"/>
    <property type="match status" value="1"/>
</dbReference>
<reference evidence="3" key="1">
    <citation type="journal article" date="2020" name="Stud. Mycol.">
        <title>101 Dothideomycetes genomes: a test case for predicting lifestyles and emergence of pathogens.</title>
        <authorList>
            <person name="Haridas S."/>
            <person name="Albert R."/>
            <person name="Binder M."/>
            <person name="Bloem J."/>
            <person name="Labutti K."/>
            <person name="Salamov A."/>
            <person name="Andreopoulos B."/>
            <person name="Baker S."/>
            <person name="Barry K."/>
            <person name="Bills G."/>
            <person name="Bluhm B."/>
            <person name="Cannon C."/>
            <person name="Castanera R."/>
            <person name="Culley D."/>
            <person name="Daum C."/>
            <person name="Ezra D."/>
            <person name="Gonzalez J."/>
            <person name="Henrissat B."/>
            <person name="Kuo A."/>
            <person name="Liang C."/>
            <person name="Lipzen A."/>
            <person name="Lutzoni F."/>
            <person name="Magnuson J."/>
            <person name="Mondo S."/>
            <person name="Nolan M."/>
            <person name="Ohm R."/>
            <person name="Pangilinan J."/>
            <person name="Park H.-J."/>
            <person name="Ramirez L."/>
            <person name="Alfaro M."/>
            <person name="Sun H."/>
            <person name="Tritt A."/>
            <person name="Yoshinaga Y."/>
            <person name="Zwiers L.-H."/>
            <person name="Turgeon B."/>
            <person name="Goodwin S."/>
            <person name="Spatafora J."/>
            <person name="Crous P."/>
            <person name="Grigoriev I."/>
        </authorList>
    </citation>
    <scope>NUCLEOTIDE SEQUENCE</scope>
    <source>
        <strain evidence="3">Tuck. ex Michener</strain>
    </source>
</reference>